<proteinExistence type="predicted"/>
<dbReference type="EMBL" id="PUIQ01000013">
    <property type="protein sequence ID" value="PQP18668.1"/>
    <property type="molecule type" value="Genomic_DNA"/>
</dbReference>
<keyword evidence="1" id="KW-0732">Signal</keyword>
<evidence type="ECO:0000313" key="2">
    <source>
        <dbReference type="EMBL" id="PQP18668.1"/>
    </source>
</evidence>
<feature type="signal peptide" evidence="1">
    <location>
        <begin position="1"/>
        <end position="26"/>
    </location>
</feature>
<evidence type="ECO:0000256" key="1">
    <source>
        <dbReference type="SAM" id="SignalP"/>
    </source>
</evidence>
<dbReference type="InterPro" id="IPR022753">
    <property type="entry name" value="T4SS_pilus_biogen_PilP"/>
</dbReference>
<protein>
    <submittedName>
        <fullName evidence="2">Type IV pilus biogenesis protein PilP</fullName>
    </submittedName>
</protein>
<feature type="chain" id="PRO_5015522061" evidence="1">
    <location>
        <begin position="27"/>
        <end position="236"/>
    </location>
</feature>
<name>A0A2S8IV80_BURCE</name>
<comment type="caution">
    <text evidence="2">The sequence shown here is derived from an EMBL/GenBank/DDBJ whole genome shotgun (WGS) entry which is preliminary data.</text>
</comment>
<gene>
    <name evidence="2" type="primary">pilP</name>
    <name evidence="2" type="ORF">C5615_12545</name>
</gene>
<dbReference type="RefSeq" id="WP_051983637.1">
    <property type="nucleotide sequence ID" value="NZ_PUIQ01000013.1"/>
</dbReference>
<reference evidence="2 3" key="1">
    <citation type="submission" date="2018-02" db="EMBL/GenBank/DDBJ databases">
        <title>Draft genome sequencing of Burkholderia cepacia Y14-15.</title>
        <authorList>
            <person name="Zheng B.-X."/>
        </authorList>
    </citation>
    <scope>NUCLEOTIDE SEQUENCE [LARGE SCALE GENOMIC DNA]</scope>
    <source>
        <strain evidence="2 3">Y14-15</strain>
    </source>
</reference>
<dbReference type="NCBIfam" id="TIGR03021">
    <property type="entry name" value="pilP_fam"/>
    <property type="match status" value="1"/>
</dbReference>
<sequence length="236" mass="23266">MRIDTRSCARAGLIVAALIRAGGAVAAASEPAATVPKASAGVAVAKPLGAAPASGAAQEAPPAGWSTGAAAQLTRLEEQTVLLKAEIRKLDAQAEVAQRTAALARLGSAATIDPVAQNVRVIAIEGFGHRYTAIVQTGIGERFDVASGDELPNGMKIVSIGANEVVGRWGNGQKMRMVPVLASRSGAVFNGGPNPAANGAANTGVATGGGAPAGTLVPAADPTAAAGLPPAYQPAQ</sequence>
<organism evidence="2 3">
    <name type="scientific">Burkholderia cepacia</name>
    <name type="common">Pseudomonas cepacia</name>
    <dbReference type="NCBI Taxonomy" id="292"/>
    <lineage>
        <taxon>Bacteria</taxon>
        <taxon>Pseudomonadati</taxon>
        <taxon>Pseudomonadota</taxon>
        <taxon>Betaproteobacteria</taxon>
        <taxon>Burkholderiales</taxon>
        <taxon>Burkholderiaceae</taxon>
        <taxon>Burkholderia</taxon>
        <taxon>Burkholderia cepacia complex</taxon>
    </lineage>
</organism>
<accession>A0A2S8IV80</accession>
<dbReference type="AlphaFoldDB" id="A0A2S8IV80"/>
<dbReference type="Proteomes" id="UP000238206">
    <property type="component" value="Unassembled WGS sequence"/>
</dbReference>
<evidence type="ECO:0000313" key="3">
    <source>
        <dbReference type="Proteomes" id="UP000238206"/>
    </source>
</evidence>